<keyword evidence="1" id="KW-0472">Membrane</keyword>
<reference evidence="3 4" key="1">
    <citation type="submission" date="2016-02" db="EMBL/GenBank/DDBJ databases">
        <title>Draft genome sequence of Hydrogenophaga sp. LPB0072.</title>
        <authorList>
            <person name="Shin S.-K."/>
            <person name="Yi H."/>
        </authorList>
    </citation>
    <scope>NUCLEOTIDE SEQUENCE [LARGE SCALE GENOMIC DNA]</scope>
    <source>
        <strain evidence="3 4">LPB0072</strain>
    </source>
</reference>
<feature type="transmembrane region" description="Helical" evidence="1">
    <location>
        <begin position="76"/>
        <end position="95"/>
    </location>
</feature>
<keyword evidence="1" id="KW-0812">Transmembrane</keyword>
<evidence type="ECO:0000313" key="3">
    <source>
        <dbReference type="EMBL" id="OAD42055.1"/>
    </source>
</evidence>
<dbReference type="InterPro" id="IPR008875">
    <property type="entry name" value="TraX"/>
</dbReference>
<protein>
    <submittedName>
        <fullName evidence="2">Conjugal transfer protein TraX</fullName>
    </submittedName>
</protein>
<evidence type="ECO:0000313" key="2">
    <source>
        <dbReference type="EMBL" id="AOW15587.1"/>
    </source>
</evidence>
<keyword evidence="4" id="KW-1185">Reference proteome</keyword>
<evidence type="ECO:0000313" key="5">
    <source>
        <dbReference type="Proteomes" id="UP000185680"/>
    </source>
</evidence>
<proteinExistence type="predicted"/>
<feature type="transmembrane region" description="Helical" evidence="1">
    <location>
        <begin position="139"/>
        <end position="170"/>
    </location>
</feature>
<dbReference type="Proteomes" id="UP000185657">
    <property type="component" value="Unassembled WGS sequence"/>
</dbReference>
<dbReference type="STRING" id="1763535.LPB072_11940"/>
<organism evidence="2 5">
    <name type="scientific">Hydrogenophaga crassostreae</name>
    <dbReference type="NCBI Taxonomy" id="1763535"/>
    <lineage>
        <taxon>Bacteria</taxon>
        <taxon>Pseudomonadati</taxon>
        <taxon>Pseudomonadota</taxon>
        <taxon>Betaproteobacteria</taxon>
        <taxon>Burkholderiales</taxon>
        <taxon>Comamonadaceae</taxon>
        <taxon>Hydrogenophaga</taxon>
    </lineage>
</organism>
<sequence>MTGDHVNKYLFNETLPMLYEAGRVCLPVFLFVLAYNLARPGALTHHVYERTMLRLGVFGLLACPPFVLLGGLSQGWWPLNVLFTLLVVAATAYLIEKGGAYRWTALATFLIGGVLVEYWWPAVALGLCCWWYFKNPNAWALIGALLSCALLAAVNGNHWALAAIPLIALFARANIPASRIRWMFYVYYPVHLVAIALIRIPMRQAGYLFN</sequence>
<gene>
    <name evidence="2" type="ORF">LPB072_11940</name>
    <name evidence="3" type="ORF">LPB72_10565</name>
</gene>
<name>A0A167I2Q5_9BURK</name>
<evidence type="ECO:0000256" key="1">
    <source>
        <dbReference type="SAM" id="Phobius"/>
    </source>
</evidence>
<feature type="transmembrane region" description="Helical" evidence="1">
    <location>
        <begin position="51"/>
        <end position="70"/>
    </location>
</feature>
<dbReference type="Pfam" id="PF05857">
    <property type="entry name" value="TraX"/>
    <property type="match status" value="1"/>
</dbReference>
<dbReference type="EMBL" id="CP017476">
    <property type="protein sequence ID" value="AOW15587.1"/>
    <property type="molecule type" value="Genomic_DNA"/>
</dbReference>
<dbReference type="KEGG" id="hyl:LPB072_11940"/>
<feature type="transmembrane region" description="Helical" evidence="1">
    <location>
        <begin position="20"/>
        <end position="39"/>
    </location>
</feature>
<dbReference type="Proteomes" id="UP000185680">
    <property type="component" value="Chromosome"/>
</dbReference>
<dbReference type="EMBL" id="LVWD01000013">
    <property type="protein sequence ID" value="OAD42055.1"/>
    <property type="molecule type" value="Genomic_DNA"/>
</dbReference>
<feature type="transmembrane region" description="Helical" evidence="1">
    <location>
        <begin position="182"/>
        <end position="202"/>
    </location>
</feature>
<keyword evidence="1" id="KW-1133">Transmembrane helix</keyword>
<accession>A0A167I2Q5</accession>
<feature type="transmembrane region" description="Helical" evidence="1">
    <location>
        <begin position="107"/>
        <end position="133"/>
    </location>
</feature>
<dbReference type="AlphaFoldDB" id="A0A167I2Q5"/>
<evidence type="ECO:0000313" key="4">
    <source>
        <dbReference type="Proteomes" id="UP000185657"/>
    </source>
</evidence>
<reference evidence="2 5" key="2">
    <citation type="submission" date="2016-10" db="EMBL/GenBank/DDBJ databases">
        <title>Hydorgenophaga sp. LPB0072 isolated from gastropod.</title>
        <authorList>
            <person name="Kim E."/>
            <person name="Yi H."/>
        </authorList>
    </citation>
    <scope>NUCLEOTIDE SEQUENCE [LARGE SCALE GENOMIC DNA]</scope>
    <source>
        <strain evidence="2 5">LPB0072</strain>
    </source>
</reference>